<proteinExistence type="predicted"/>
<accession>A0A4Y2SGR7</accession>
<keyword evidence="2" id="KW-1185">Reference proteome</keyword>
<gene>
    <name evidence="1" type="ORF">AVEN_74051_1</name>
</gene>
<name>A0A4Y2SGR7_ARAVE</name>
<evidence type="ECO:0000313" key="1">
    <source>
        <dbReference type="EMBL" id="GBN87432.1"/>
    </source>
</evidence>
<dbReference type="Proteomes" id="UP000499080">
    <property type="component" value="Unassembled WGS sequence"/>
</dbReference>
<reference evidence="1 2" key="1">
    <citation type="journal article" date="2019" name="Sci. Rep.">
        <title>Orb-weaving spider Araneus ventricosus genome elucidates the spidroin gene catalogue.</title>
        <authorList>
            <person name="Kono N."/>
            <person name="Nakamura H."/>
            <person name="Ohtoshi R."/>
            <person name="Moran D.A.P."/>
            <person name="Shinohara A."/>
            <person name="Yoshida Y."/>
            <person name="Fujiwara M."/>
            <person name="Mori M."/>
            <person name="Tomita M."/>
            <person name="Arakawa K."/>
        </authorList>
    </citation>
    <scope>NUCLEOTIDE SEQUENCE [LARGE SCALE GENOMIC DNA]</scope>
</reference>
<dbReference type="EMBL" id="BGPR01021800">
    <property type="protein sequence ID" value="GBN87432.1"/>
    <property type="molecule type" value="Genomic_DNA"/>
</dbReference>
<comment type="caution">
    <text evidence="1">The sequence shown here is derived from an EMBL/GenBank/DDBJ whole genome shotgun (WGS) entry which is preliminary data.</text>
</comment>
<protein>
    <submittedName>
        <fullName evidence="1">Uncharacterized protein</fullName>
    </submittedName>
</protein>
<evidence type="ECO:0000313" key="2">
    <source>
        <dbReference type="Proteomes" id="UP000499080"/>
    </source>
</evidence>
<organism evidence="1 2">
    <name type="scientific">Araneus ventricosus</name>
    <name type="common">Orbweaver spider</name>
    <name type="synonym">Epeira ventricosa</name>
    <dbReference type="NCBI Taxonomy" id="182803"/>
    <lineage>
        <taxon>Eukaryota</taxon>
        <taxon>Metazoa</taxon>
        <taxon>Ecdysozoa</taxon>
        <taxon>Arthropoda</taxon>
        <taxon>Chelicerata</taxon>
        <taxon>Arachnida</taxon>
        <taxon>Araneae</taxon>
        <taxon>Araneomorphae</taxon>
        <taxon>Entelegynae</taxon>
        <taxon>Araneoidea</taxon>
        <taxon>Araneidae</taxon>
        <taxon>Araneus</taxon>
    </lineage>
</organism>
<dbReference type="AlphaFoldDB" id="A0A4Y2SGR7"/>
<sequence>MTVTALSIALSPPAFQHCRRNSKVVLVDQQHYRDLSAVFYTLPNRSWIYIEFSGKTWIPATNRKIEKVIAFSGIFDLSSSRQNGRQGQGPRARLCPSLLAYPCKPPSPTIRPARQESDITFL</sequence>